<dbReference type="EMBL" id="KN834152">
    <property type="protein sequence ID" value="KIK11837.1"/>
    <property type="molecule type" value="Genomic_DNA"/>
</dbReference>
<keyword evidence="2" id="KW-0862">Zinc</keyword>
<organism evidence="4 5">
    <name type="scientific">Pisolithus microcarpus 441</name>
    <dbReference type="NCBI Taxonomy" id="765257"/>
    <lineage>
        <taxon>Eukaryota</taxon>
        <taxon>Fungi</taxon>
        <taxon>Dikarya</taxon>
        <taxon>Basidiomycota</taxon>
        <taxon>Agaricomycotina</taxon>
        <taxon>Agaricomycetes</taxon>
        <taxon>Agaricomycetidae</taxon>
        <taxon>Boletales</taxon>
        <taxon>Sclerodermatineae</taxon>
        <taxon>Pisolithaceae</taxon>
        <taxon>Pisolithus</taxon>
    </lineage>
</organism>
<reference evidence="4 5" key="1">
    <citation type="submission" date="2014-04" db="EMBL/GenBank/DDBJ databases">
        <authorList>
            <consortium name="DOE Joint Genome Institute"/>
            <person name="Kuo A."/>
            <person name="Kohler A."/>
            <person name="Costa M.D."/>
            <person name="Nagy L.G."/>
            <person name="Floudas D."/>
            <person name="Copeland A."/>
            <person name="Barry K.W."/>
            <person name="Cichocki N."/>
            <person name="Veneault-Fourrey C."/>
            <person name="LaButti K."/>
            <person name="Lindquist E.A."/>
            <person name="Lipzen A."/>
            <person name="Lundell T."/>
            <person name="Morin E."/>
            <person name="Murat C."/>
            <person name="Sun H."/>
            <person name="Tunlid A."/>
            <person name="Henrissat B."/>
            <person name="Grigoriev I.V."/>
            <person name="Hibbett D.S."/>
            <person name="Martin F."/>
            <person name="Nordberg H.P."/>
            <person name="Cantor M.N."/>
            <person name="Hua S.X."/>
        </authorList>
    </citation>
    <scope>NUCLEOTIDE SEQUENCE [LARGE SCALE GENOMIC DNA]</scope>
    <source>
        <strain evidence="4 5">441</strain>
    </source>
</reference>
<dbReference type="Proteomes" id="UP000054018">
    <property type="component" value="Unassembled WGS sequence"/>
</dbReference>
<feature type="non-terminal residue" evidence="4">
    <location>
        <position position="1"/>
    </location>
</feature>
<dbReference type="InterPro" id="IPR036875">
    <property type="entry name" value="Znf_CCHC_sf"/>
</dbReference>
<dbReference type="GO" id="GO:0003676">
    <property type="term" value="F:nucleic acid binding"/>
    <property type="evidence" value="ECO:0007669"/>
    <property type="project" value="InterPro"/>
</dbReference>
<dbReference type="Gene3D" id="4.10.60.10">
    <property type="entry name" value="Zinc finger, CCHC-type"/>
    <property type="match status" value="1"/>
</dbReference>
<keyword evidence="2" id="KW-0479">Metal-binding</keyword>
<keyword evidence="1" id="KW-0507">mRNA processing</keyword>
<evidence type="ECO:0000256" key="1">
    <source>
        <dbReference type="ARBA" id="ARBA00022664"/>
    </source>
</evidence>
<dbReference type="GO" id="GO:0008270">
    <property type="term" value="F:zinc ion binding"/>
    <property type="evidence" value="ECO:0007669"/>
    <property type="project" value="UniProtKB-KW"/>
</dbReference>
<reference evidence="5" key="2">
    <citation type="submission" date="2015-01" db="EMBL/GenBank/DDBJ databases">
        <title>Evolutionary Origins and Diversification of the Mycorrhizal Mutualists.</title>
        <authorList>
            <consortium name="DOE Joint Genome Institute"/>
            <consortium name="Mycorrhizal Genomics Consortium"/>
            <person name="Kohler A."/>
            <person name="Kuo A."/>
            <person name="Nagy L.G."/>
            <person name="Floudas D."/>
            <person name="Copeland A."/>
            <person name="Barry K.W."/>
            <person name="Cichocki N."/>
            <person name="Veneault-Fourrey C."/>
            <person name="LaButti K."/>
            <person name="Lindquist E.A."/>
            <person name="Lipzen A."/>
            <person name="Lundell T."/>
            <person name="Morin E."/>
            <person name="Murat C."/>
            <person name="Riley R."/>
            <person name="Ohm R."/>
            <person name="Sun H."/>
            <person name="Tunlid A."/>
            <person name="Henrissat B."/>
            <person name="Grigoriev I.V."/>
            <person name="Hibbett D.S."/>
            <person name="Martin F."/>
        </authorList>
    </citation>
    <scope>NUCLEOTIDE SEQUENCE [LARGE SCALE GENOMIC DNA]</scope>
    <source>
        <strain evidence="5">441</strain>
    </source>
</reference>
<feature type="non-terminal residue" evidence="4">
    <location>
        <position position="67"/>
    </location>
</feature>
<dbReference type="SUPFAM" id="SSF57756">
    <property type="entry name" value="Retrovirus zinc finger-like domains"/>
    <property type="match status" value="1"/>
</dbReference>
<name>A0A0C9YNF4_9AGAM</name>
<evidence type="ECO:0000313" key="5">
    <source>
        <dbReference type="Proteomes" id="UP000054018"/>
    </source>
</evidence>
<gene>
    <name evidence="4" type="ORF">PISMIDRAFT_63798</name>
</gene>
<keyword evidence="5" id="KW-1185">Reference proteome</keyword>
<proteinExistence type="predicted"/>
<sequence length="67" mass="7360">AGWRAYQAQVVQWGRTHGEGTQVSESMPFPLKPGAAVICSRECYRCGTHGHTSQECPVPPGDMMRLD</sequence>
<feature type="domain" description="CCHC-type" evidence="3">
    <location>
        <begin position="43"/>
        <end position="57"/>
    </location>
</feature>
<dbReference type="Pfam" id="PF00098">
    <property type="entry name" value="zf-CCHC"/>
    <property type="match status" value="1"/>
</dbReference>
<dbReference type="PROSITE" id="PS50158">
    <property type="entry name" value="ZF_CCHC"/>
    <property type="match status" value="1"/>
</dbReference>
<dbReference type="AlphaFoldDB" id="A0A0C9YNF4"/>
<dbReference type="InterPro" id="IPR001878">
    <property type="entry name" value="Znf_CCHC"/>
</dbReference>
<evidence type="ECO:0000256" key="2">
    <source>
        <dbReference type="PROSITE-ProRule" id="PRU00047"/>
    </source>
</evidence>
<dbReference type="HOGENOM" id="CLU_208800_0_0_1"/>
<evidence type="ECO:0000313" key="4">
    <source>
        <dbReference type="EMBL" id="KIK11837.1"/>
    </source>
</evidence>
<accession>A0A0C9YNF4</accession>
<dbReference type="GO" id="GO:0006397">
    <property type="term" value="P:mRNA processing"/>
    <property type="evidence" value="ECO:0007669"/>
    <property type="project" value="UniProtKB-KW"/>
</dbReference>
<evidence type="ECO:0000259" key="3">
    <source>
        <dbReference type="PROSITE" id="PS50158"/>
    </source>
</evidence>
<keyword evidence="2" id="KW-0863">Zinc-finger</keyword>
<protein>
    <recommendedName>
        <fullName evidence="3">CCHC-type domain-containing protein</fullName>
    </recommendedName>
</protein>